<gene>
    <name evidence="15" type="primary">ligA</name>
    <name evidence="17" type="ORF">HMPREF9488_02439</name>
</gene>
<dbReference type="Gene3D" id="3.30.470.30">
    <property type="entry name" value="DNA ligase/mRNA capping enzyme"/>
    <property type="match status" value="1"/>
</dbReference>
<keyword evidence="8 15" id="KW-0862">Zinc</keyword>
<dbReference type="PANTHER" id="PTHR23389:SF9">
    <property type="entry name" value="DNA LIGASE"/>
    <property type="match status" value="1"/>
</dbReference>
<evidence type="ECO:0000259" key="16">
    <source>
        <dbReference type="PROSITE" id="PS50172"/>
    </source>
</evidence>
<dbReference type="Pfam" id="PF03120">
    <property type="entry name" value="OB_DNA_ligase"/>
    <property type="match status" value="1"/>
</dbReference>
<dbReference type="InterPro" id="IPR013840">
    <property type="entry name" value="DNAligase_N"/>
</dbReference>
<dbReference type="Pfam" id="PF14520">
    <property type="entry name" value="HHH_5"/>
    <property type="match status" value="1"/>
</dbReference>
<dbReference type="InterPro" id="IPR018239">
    <property type="entry name" value="DNA_ligase_AS"/>
</dbReference>
<evidence type="ECO:0000256" key="12">
    <source>
        <dbReference type="ARBA" id="ARBA00023211"/>
    </source>
</evidence>
<dbReference type="GO" id="GO:0046872">
    <property type="term" value="F:metal ion binding"/>
    <property type="evidence" value="ECO:0007669"/>
    <property type="project" value="UniProtKB-KW"/>
</dbReference>
<dbReference type="PROSITE" id="PS01055">
    <property type="entry name" value="DNA_LIGASE_N1"/>
    <property type="match status" value="1"/>
</dbReference>
<evidence type="ECO:0000256" key="13">
    <source>
        <dbReference type="ARBA" id="ARBA00034005"/>
    </source>
</evidence>
<dbReference type="Pfam" id="PF01653">
    <property type="entry name" value="DNA_ligase_aden"/>
    <property type="match status" value="1"/>
</dbReference>
<dbReference type="FunFam" id="3.30.470.30:FF:000001">
    <property type="entry name" value="DNA ligase"/>
    <property type="match status" value="1"/>
</dbReference>
<dbReference type="OrthoDB" id="9759736at2"/>
<keyword evidence="5 15" id="KW-0235">DNA replication</keyword>
<dbReference type="SUPFAM" id="SSF47781">
    <property type="entry name" value="RuvA domain 2-like"/>
    <property type="match status" value="1"/>
</dbReference>
<dbReference type="PANTHER" id="PTHR23389">
    <property type="entry name" value="CHROMOSOME TRANSMISSION FIDELITY FACTOR 18"/>
    <property type="match status" value="1"/>
</dbReference>
<evidence type="ECO:0000256" key="8">
    <source>
        <dbReference type="ARBA" id="ARBA00022833"/>
    </source>
</evidence>
<evidence type="ECO:0000313" key="17">
    <source>
        <dbReference type="EMBL" id="EFW04156.1"/>
    </source>
</evidence>
<evidence type="ECO:0000256" key="4">
    <source>
        <dbReference type="ARBA" id="ARBA00022598"/>
    </source>
</evidence>
<protein>
    <recommendedName>
        <fullName evidence="3 15">DNA ligase</fullName>
        <ecNumber evidence="2 15">6.5.1.2</ecNumber>
    </recommendedName>
    <alternativeName>
        <fullName evidence="15">Polydeoxyribonucleotide synthase [NAD(+)]</fullName>
    </alternativeName>
</protein>
<evidence type="ECO:0000256" key="11">
    <source>
        <dbReference type="ARBA" id="ARBA00023204"/>
    </source>
</evidence>
<evidence type="ECO:0000256" key="9">
    <source>
        <dbReference type="ARBA" id="ARBA00022842"/>
    </source>
</evidence>
<dbReference type="PROSITE" id="PS50172">
    <property type="entry name" value="BRCT"/>
    <property type="match status" value="1"/>
</dbReference>
<dbReference type="HOGENOM" id="CLU_007764_2_1_9"/>
<feature type="binding site" evidence="15">
    <location>
        <position position="108"/>
    </location>
    <ligand>
        <name>NAD(+)</name>
        <dbReference type="ChEBI" id="CHEBI:57540"/>
    </ligand>
</feature>
<dbReference type="SUPFAM" id="SSF52113">
    <property type="entry name" value="BRCT domain"/>
    <property type="match status" value="1"/>
</dbReference>
<dbReference type="GO" id="GO:0006260">
    <property type="term" value="P:DNA replication"/>
    <property type="evidence" value="ECO:0007669"/>
    <property type="project" value="UniProtKB-KW"/>
</dbReference>
<dbReference type="InterPro" id="IPR001357">
    <property type="entry name" value="BRCT_dom"/>
</dbReference>
<keyword evidence="18" id="KW-1185">Reference proteome</keyword>
<dbReference type="InterPro" id="IPR001679">
    <property type="entry name" value="DNA_ligase"/>
</dbReference>
<keyword evidence="7 15" id="KW-0227">DNA damage</keyword>
<comment type="similarity">
    <text evidence="14 15">Belongs to the NAD-dependent DNA ligase family. LigA subfamily.</text>
</comment>
<keyword evidence="10 15" id="KW-0520">NAD</keyword>
<dbReference type="InterPro" id="IPR010994">
    <property type="entry name" value="RuvA_2-like"/>
</dbReference>
<dbReference type="SUPFAM" id="SSF50249">
    <property type="entry name" value="Nucleic acid-binding proteins"/>
    <property type="match status" value="1"/>
</dbReference>
<evidence type="ECO:0000256" key="3">
    <source>
        <dbReference type="ARBA" id="ARBA00013308"/>
    </source>
</evidence>
<keyword evidence="12 15" id="KW-0464">Manganese</keyword>
<dbReference type="SUPFAM" id="SSF56091">
    <property type="entry name" value="DNA ligase/mRNA capping enzyme, catalytic domain"/>
    <property type="match status" value="1"/>
</dbReference>
<dbReference type="InterPro" id="IPR012340">
    <property type="entry name" value="NA-bd_OB-fold"/>
</dbReference>
<organism evidence="17 18">
    <name type="scientific">Coprobacillus cateniformis</name>
    <dbReference type="NCBI Taxonomy" id="100884"/>
    <lineage>
        <taxon>Bacteria</taxon>
        <taxon>Bacillati</taxon>
        <taxon>Bacillota</taxon>
        <taxon>Erysipelotrichia</taxon>
        <taxon>Erysipelotrichales</taxon>
        <taxon>Coprobacillaceae</taxon>
        <taxon>Coprobacillus</taxon>
    </lineage>
</organism>
<evidence type="ECO:0000256" key="2">
    <source>
        <dbReference type="ARBA" id="ARBA00012722"/>
    </source>
</evidence>
<dbReference type="Proteomes" id="UP000003157">
    <property type="component" value="Unassembled WGS sequence"/>
</dbReference>
<dbReference type="AlphaFoldDB" id="E7GCE7"/>
<dbReference type="GO" id="GO:0005829">
    <property type="term" value="C:cytosol"/>
    <property type="evidence" value="ECO:0007669"/>
    <property type="project" value="TreeGrafter"/>
</dbReference>
<dbReference type="FunFam" id="1.10.287.610:FF:000002">
    <property type="entry name" value="DNA ligase"/>
    <property type="match status" value="1"/>
</dbReference>
<keyword evidence="4 15" id="KW-0436">Ligase</keyword>
<comment type="caution">
    <text evidence="17">The sequence shown here is derived from an EMBL/GenBank/DDBJ whole genome shotgun (WGS) entry which is preliminary data.</text>
</comment>
<dbReference type="EC" id="6.5.1.2" evidence="2 15"/>
<evidence type="ECO:0000256" key="10">
    <source>
        <dbReference type="ARBA" id="ARBA00023027"/>
    </source>
</evidence>
<feature type="binding site" evidence="15">
    <location>
        <position position="417"/>
    </location>
    <ligand>
        <name>Zn(2+)</name>
        <dbReference type="ChEBI" id="CHEBI:29105"/>
    </ligand>
</feature>
<evidence type="ECO:0000256" key="1">
    <source>
        <dbReference type="ARBA" id="ARBA00004067"/>
    </source>
</evidence>
<dbReference type="Gene3D" id="1.10.150.20">
    <property type="entry name" value="5' to 3' exonuclease, C-terminal subdomain"/>
    <property type="match status" value="2"/>
</dbReference>
<dbReference type="CDD" id="cd00114">
    <property type="entry name" value="LIGANc"/>
    <property type="match status" value="1"/>
</dbReference>
<dbReference type="Gene3D" id="3.40.50.10190">
    <property type="entry name" value="BRCT domain"/>
    <property type="match status" value="1"/>
</dbReference>
<evidence type="ECO:0000256" key="6">
    <source>
        <dbReference type="ARBA" id="ARBA00022723"/>
    </source>
</evidence>
<dbReference type="GO" id="GO:0003677">
    <property type="term" value="F:DNA binding"/>
    <property type="evidence" value="ECO:0007669"/>
    <property type="project" value="InterPro"/>
</dbReference>
<dbReference type="GeneID" id="78228026"/>
<proteinExistence type="inferred from homology"/>
<keyword evidence="6 15" id="KW-0479">Metal-binding</keyword>
<dbReference type="SMART" id="SM00292">
    <property type="entry name" value="BRCT"/>
    <property type="match status" value="1"/>
</dbReference>
<dbReference type="Gene3D" id="2.40.50.140">
    <property type="entry name" value="Nucleic acid-binding proteins"/>
    <property type="match status" value="1"/>
</dbReference>
<accession>E7GCE7</accession>
<evidence type="ECO:0000256" key="14">
    <source>
        <dbReference type="ARBA" id="ARBA00060881"/>
    </source>
</evidence>
<comment type="function">
    <text evidence="1 15">DNA ligase that catalyzes the formation of phosphodiester linkages between 5'-phosphoryl and 3'-hydroxyl groups in double-stranded DNA using NAD as a coenzyme and as the energy source for the reaction. It is essential for DNA replication and repair of damaged DNA.</text>
</comment>
<evidence type="ECO:0000256" key="5">
    <source>
        <dbReference type="ARBA" id="ARBA00022705"/>
    </source>
</evidence>
<dbReference type="eggNOG" id="COG0272">
    <property type="taxonomic scope" value="Bacteria"/>
</dbReference>
<dbReference type="Pfam" id="PF12826">
    <property type="entry name" value="HHH_2"/>
    <property type="match status" value="1"/>
</dbReference>
<feature type="domain" description="BRCT" evidence="16">
    <location>
        <begin position="584"/>
        <end position="662"/>
    </location>
</feature>
<comment type="cofactor">
    <cofactor evidence="15">
        <name>Mg(2+)</name>
        <dbReference type="ChEBI" id="CHEBI:18420"/>
    </cofactor>
    <cofactor evidence="15">
        <name>Mn(2+)</name>
        <dbReference type="ChEBI" id="CHEBI:29035"/>
    </cofactor>
</comment>
<reference evidence="17 18" key="1">
    <citation type="submission" date="2010-12" db="EMBL/GenBank/DDBJ databases">
        <title>The Genome Sequence of Coprobacillus sp. strain 29_1.</title>
        <authorList>
            <consortium name="The Broad Institute Genome Sequencing Platform"/>
            <person name="Earl A."/>
            <person name="Ward D."/>
            <person name="Feldgarden M."/>
            <person name="Gevers D."/>
            <person name="Daigneault M."/>
            <person name="Sibley C.D."/>
            <person name="White A."/>
            <person name="Strauss J."/>
            <person name="Allen-Vercoe E."/>
            <person name="Young S.K."/>
            <person name="Zeng Q."/>
            <person name="Gargeya S."/>
            <person name="Fitzgerald M."/>
            <person name="Haas B."/>
            <person name="Abouelleil A."/>
            <person name="Alvarado L."/>
            <person name="Arachchi H.M."/>
            <person name="Berlin A."/>
            <person name="Brown A."/>
            <person name="Chapman S.B."/>
            <person name="Chen Z."/>
            <person name="Dunbar C."/>
            <person name="Freedman E."/>
            <person name="Gearin G."/>
            <person name="Gellesch M."/>
            <person name="Goldberg J."/>
            <person name="Griggs A."/>
            <person name="Gujja S."/>
            <person name="Heilman E."/>
            <person name="Heiman D."/>
            <person name="Howarth C."/>
            <person name="Larson L."/>
            <person name="Lui A."/>
            <person name="MacDonald P.J.P."/>
            <person name="Mehta T."/>
            <person name="Montmayeur A."/>
            <person name="Murphy C."/>
            <person name="Neiman D."/>
            <person name="Pearson M."/>
            <person name="Priest M."/>
            <person name="Roberts A."/>
            <person name="Saif S."/>
            <person name="Shea T."/>
            <person name="Shenoy N."/>
            <person name="Sisk P."/>
            <person name="Stolte C."/>
            <person name="Sykes S."/>
            <person name="White J."/>
            <person name="Yandava C."/>
            <person name="Nusbaum C."/>
            <person name="Birren B."/>
        </authorList>
    </citation>
    <scope>NUCLEOTIDE SEQUENCE [LARGE SCALE GENOMIC DNA]</scope>
    <source>
        <strain evidence="17 18">29_1</strain>
    </source>
</reference>
<dbReference type="InterPro" id="IPR013839">
    <property type="entry name" value="DNAligase_adenylation"/>
</dbReference>
<keyword evidence="11 15" id="KW-0234">DNA repair</keyword>
<dbReference type="SMART" id="SM00532">
    <property type="entry name" value="LIGANc"/>
    <property type="match status" value="1"/>
</dbReference>
<dbReference type="InterPro" id="IPR004150">
    <property type="entry name" value="NAD_DNA_ligase_OB"/>
</dbReference>
<dbReference type="EMBL" id="ADKX01000039">
    <property type="protein sequence ID" value="EFW04156.1"/>
    <property type="molecule type" value="Genomic_DNA"/>
</dbReference>
<feature type="binding site" evidence="15">
    <location>
        <begin position="30"/>
        <end position="34"/>
    </location>
    <ligand>
        <name>NAD(+)</name>
        <dbReference type="ChEBI" id="CHEBI:57540"/>
    </ligand>
</feature>
<dbReference type="InterPro" id="IPR036420">
    <property type="entry name" value="BRCT_dom_sf"/>
</dbReference>
<dbReference type="HAMAP" id="MF_01588">
    <property type="entry name" value="DNA_ligase_A"/>
    <property type="match status" value="1"/>
</dbReference>
<dbReference type="STRING" id="100884.GCA_000269565_00091"/>
<dbReference type="NCBIfam" id="TIGR00575">
    <property type="entry name" value="dnlj"/>
    <property type="match status" value="1"/>
</dbReference>
<dbReference type="GO" id="GO:0006281">
    <property type="term" value="P:DNA repair"/>
    <property type="evidence" value="ECO:0007669"/>
    <property type="project" value="UniProtKB-KW"/>
</dbReference>
<dbReference type="FunFam" id="1.10.150.20:FF:000007">
    <property type="entry name" value="DNA ligase"/>
    <property type="match status" value="1"/>
</dbReference>
<feature type="binding site" evidence="15">
    <location>
        <position position="281"/>
    </location>
    <ligand>
        <name>NAD(+)</name>
        <dbReference type="ChEBI" id="CHEBI:57540"/>
    </ligand>
</feature>
<dbReference type="RefSeq" id="WP_008789527.1">
    <property type="nucleotide sequence ID" value="NZ_AKCB01000001.1"/>
</dbReference>
<dbReference type="FunFam" id="2.40.50.140:FF:000012">
    <property type="entry name" value="DNA ligase"/>
    <property type="match status" value="1"/>
</dbReference>
<dbReference type="InterPro" id="IPR004149">
    <property type="entry name" value="Znf_DNAligase_C4"/>
</dbReference>
<feature type="active site" description="N6-AMP-lysine intermediate" evidence="15">
    <location>
        <position position="110"/>
    </location>
</feature>
<evidence type="ECO:0000256" key="7">
    <source>
        <dbReference type="ARBA" id="ARBA00022763"/>
    </source>
</evidence>
<dbReference type="Gene3D" id="1.10.287.610">
    <property type="entry name" value="Helix hairpin bin"/>
    <property type="match status" value="1"/>
</dbReference>
<keyword evidence="9 15" id="KW-0460">Magnesium</keyword>
<evidence type="ECO:0000313" key="18">
    <source>
        <dbReference type="Proteomes" id="UP000003157"/>
    </source>
</evidence>
<dbReference type="Gene3D" id="6.20.10.30">
    <property type="match status" value="1"/>
</dbReference>
<dbReference type="Pfam" id="PF00533">
    <property type="entry name" value="BRCT"/>
    <property type="match status" value="1"/>
</dbReference>
<dbReference type="NCBIfam" id="NF005932">
    <property type="entry name" value="PRK07956.1"/>
    <property type="match status" value="1"/>
</dbReference>
<dbReference type="GO" id="GO:0003911">
    <property type="term" value="F:DNA ligase (NAD+) activity"/>
    <property type="evidence" value="ECO:0007669"/>
    <property type="project" value="UniProtKB-UniRule"/>
</dbReference>
<feature type="binding site" evidence="15">
    <location>
        <position position="305"/>
    </location>
    <ligand>
        <name>NAD(+)</name>
        <dbReference type="ChEBI" id="CHEBI:57540"/>
    </ligand>
</feature>
<dbReference type="InterPro" id="IPR041663">
    <property type="entry name" value="DisA/LigA_HHH"/>
</dbReference>
<sequence>MTFERLIEIKKLLNEYNYQYYVLDNPSVSDQEYDRLMQELQAIENQHPEWLTADSPSQRVGGQVLDSFTKITHERMMLSLGNIFNEDELMAFDERVRETYPNVEYVCELKIDGLAVSLVYADGRLDYAATRGDGTVGEDITHNVKTIKSIPLTIDYDGDFEVRGEIFMPKKSFNELNEERAKAGEALFANPRNAAAGSVRQLDSTIAAKRKLDAFLYMVPTATEVGCTTHKEALDYIKELGFKTNPMTHVSSDIQDVWAFIQEMTEKRDTLPYEIDGIVIKVNNLEEQVRLGYTAKVPKWAIAYKFPAEEVVTKLKDIIFTIGRTGQITPNAILEPVRVAGSTVQRATLHNEDNVKNKDIRIGDYVVVRKAGDVIPEVVRSLKERRDGSEEKFKMIEYCPHCGSRLVRKDNEAAYYCLNDQCDFKKIERIIHFASRDAMNIEGLGEKIIEQFYNLGFVKNIEDIYDLYKHEQEIMDIEGFGKKSMDNLVAAIEKSKENSMEKLLFGLGIKGIGAKMADNLSKEFKSIDAMLEASTAKLLSIKDVGETIVQSINHFRNDPASLELLMNLKALGLNMNYLKETTLLQESIFNGQTVCITGTLELMTRKEMKDYLARLGANVTGSVSKNTDFLICGRDAGSKLEKANQLGVTVLTEEEFRKEVNL</sequence>
<feature type="binding site" evidence="15">
    <location>
        <position position="165"/>
    </location>
    <ligand>
        <name>NAD(+)</name>
        <dbReference type="ChEBI" id="CHEBI:57540"/>
    </ligand>
</feature>
<dbReference type="CDD" id="cd17748">
    <property type="entry name" value="BRCT_DNA_ligase_like"/>
    <property type="match status" value="1"/>
</dbReference>
<feature type="binding site" evidence="15">
    <location>
        <position position="402"/>
    </location>
    <ligand>
        <name>Zn(2+)</name>
        <dbReference type="ChEBI" id="CHEBI:29105"/>
    </ligand>
</feature>
<name>E7GCE7_9FIRM</name>
<dbReference type="PIRSF" id="PIRSF001604">
    <property type="entry name" value="LigA"/>
    <property type="match status" value="1"/>
</dbReference>
<dbReference type="InterPro" id="IPR003583">
    <property type="entry name" value="Hlx-hairpin-Hlx_DNA-bd_motif"/>
</dbReference>
<evidence type="ECO:0000256" key="15">
    <source>
        <dbReference type="HAMAP-Rule" id="MF_01588"/>
    </source>
</evidence>
<comment type="catalytic activity">
    <reaction evidence="13 15">
        <text>NAD(+) + (deoxyribonucleotide)n-3'-hydroxyl + 5'-phospho-(deoxyribonucleotide)m = (deoxyribonucleotide)n+m + AMP + beta-nicotinamide D-nucleotide.</text>
        <dbReference type="EC" id="6.5.1.2"/>
    </reaction>
</comment>
<feature type="binding site" evidence="15">
    <location>
        <position position="422"/>
    </location>
    <ligand>
        <name>Zn(2+)</name>
        <dbReference type="ChEBI" id="CHEBI:29105"/>
    </ligand>
</feature>
<feature type="binding site" evidence="15">
    <location>
        <position position="131"/>
    </location>
    <ligand>
        <name>NAD(+)</name>
        <dbReference type="ChEBI" id="CHEBI:57540"/>
    </ligand>
</feature>
<dbReference type="Pfam" id="PF03119">
    <property type="entry name" value="DNA_ligase_ZBD"/>
    <property type="match status" value="1"/>
</dbReference>
<feature type="binding site" evidence="15">
    <location>
        <position position="399"/>
    </location>
    <ligand>
        <name>Zn(2+)</name>
        <dbReference type="ChEBI" id="CHEBI:29105"/>
    </ligand>
</feature>
<dbReference type="SMART" id="SM00278">
    <property type="entry name" value="HhH1"/>
    <property type="match status" value="4"/>
</dbReference>
<feature type="binding site" evidence="15">
    <location>
        <begin position="79"/>
        <end position="80"/>
    </location>
    <ligand>
        <name>NAD(+)</name>
        <dbReference type="ChEBI" id="CHEBI:57540"/>
    </ligand>
</feature>